<evidence type="ECO:0000259" key="2">
    <source>
        <dbReference type="Pfam" id="PF05192"/>
    </source>
</evidence>
<accession>A0A183IVU3</accession>
<reference evidence="3 4" key="2">
    <citation type="submission" date="2018-11" db="EMBL/GenBank/DDBJ databases">
        <authorList>
            <consortium name="Pathogen Informatics"/>
        </authorList>
    </citation>
    <scope>NUCLEOTIDE SEQUENCE [LARGE SCALE GENOMIC DNA]</scope>
</reference>
<dbReference type="InterPro" id="IPR007696">
    <property type="entry name" value="DNA_mismatch_repair_MutS_core"/>
</dbReference>
<dbReference type="GO" id="GO:0140664">
    <property type="term" value="F:ATP-dependent DNA damage sensor activity"/>
    <property type="evidence" value="ECO:0007669"/>
    <property type="project" value="InterPro"/>
</dbReference>
<evidence type="ECO:0000313" key="5">
    <source>
        <dbReference type="WBParaSite" id="SBAD_0000803101-mRNA-1"/>
    </source>
</evidence>
<dbReference type="Gene3D" id="1.10.1420.10">
    <property type="match status" value="1"/>
</dbReference>
<dbReference type="OrthoDB" id="29596at2759"/>
<dbReference type="Pfam" id="PF05192">
    <property type="entry name" value="MutS_III"/>
    <property type="match status" value="1"/>
</dbReference>
<dbReference type="GO" id="GO:0051026">
    <property type="term" value="P:chiasma assembly"/>
    <property type="evidence" value="ECO:0007669"/>
    <property type="project" value="TreeGrafter"/>
</dbReference>
<evidence type="ECO:0000313" key="3">
    <source>
        <dbReference type="EMBL" id="VDP14111.1"/>
    </source>
</evidence>
<comment type="similarity">
    <text evidence="1">Belongs to the DNA mismatch repair MutS family.</text>
</comment>
<dbReference type="InterPro" id="IPR045076">
    <property type="entry name" value="MutS"/>
</dbReference>
<dbReference type="GO" id="GO:0005634">
    <property type="term" value="C:nucleus"/>
    <property type="evidence" value="ECO:0007669"/>
    <property type="project" value="TreeGrafter"/>
</dbReference>
<dbReference type="Proteomes" id="UP000270296">
    <property type="component" value="Unassembled WGS sequence"/>
</dbReference>
<dbReference type="EMBL" id="UZAM01010896">
    <property type="protein sequence ID" value="VDP14111.1"/>
    <property type="molecule type" value="Genomic_DNA"/>
</dbReference>
<dbReference type="WBParaSite" id="SBAD_0000803101-mRNA-1">
    <property type="protein sequence ID" value="SBAD_0000803101-mRNA-1"/>
    <property type="gene ID" value="SBAD_0000803101"/>
</dbReference>
<name>A0A183IVU3_9BILA</name>
<dbReference type="GO" id="GO:0006298">
    <property type="term" value="P:mismatch repair"/>
    <property type="evidence" value="ECO:0007669"/>
    <property type="project" value="InterPro"/>
</dbReference>
<evidence type="ECO:0000256" key="1">
    <source>
        <dbReference type="ARBA" id="ARBA00006271"/>
    </source>
</evidence>
<reference evidence="5" key="1">
    <citation type="submission" date="2016-06" db="UniProtKB">
        <authorList>
            <consortium name="WormBaseParasite"/>
        </authorList>
    </citation>
    <scope>IDENTIFICATION</scope>
</reference>
<keyword evidence="4" id="KW-1185">Reference proteome</keyword>
<dbReference type="GO" id="GO:0030983">
    <property type="term" value="F:mismatched DNA binding"/>
    <property type="evidence" value="ECO:0007669"/>
    <property type="project" value="InterPro"/>
</dbReference>
<protein>
    <submittedName>
        <fullName evidence="5">MUTSd domain-containing protein</fullName>
    </submittedName>
</protein>
<evidence type="ECO:0000313" key="4">
    <source>
        <dbReference type="Proteomes" id="UP000270296"/>
    </source>
</evidence>
<sequence>MAAAGTTTSFTVRPQCQVKTLLLPPLMTRVAKAIAGRFPPPQRARISDFHNCSCIAHSFSEERIAHPSRRAVRSLGALIRYCNLKTIRCASDAAVSDSDASTFTFLKTFSLEHVLKIDEVTYQALQIFQLMNHPSVYKAGLQGFKEGFSLFSLFSRCRSIVGTMELRRWFLRPLYERSVLQDRLDAVNYFFKSDNAQLAQAMRKQLQHVKRLTNVLTRMQLCKVKPNDWVSLYRTVYSCIYLQDLVRIRENIPKFLTDYMSTNPKEVLNVIYKLERRDCDKVYIVKTIRKLDI</sequence>
<dbReference type="PANTHER" id="PTHR11361:SF20">
    <property type="entry name" value="MUTS PROTEIN HOMOLOG 5"/>
    <property type="match status" value="1"/>
</dbReference>
<dbReference type="SUPFAM" id="SSF48334">
    <property type="entry name" value="DNA repair protein MutS, domain III"/>
    <property type="match status" value="1"/>
</dbReference>
<proteinExistence type="inferred from homology"/>
<organism evidence="5">
    <name type="scientific">Soboliphyme baturini</name>
    <dbReference type="NCBI Taxonomy" id="241478"/>
    <lineage>
        <taxon>Eukaryota</taxon>
        <taxon>Metazoa</taxon>
        <taxon>Ecdysozoa</taxon>
        <taxon>Nematoda</taxon>
        <taxon>Enoplea</taxon>
        <taxon>Dorylaimia</taxon>
        <taxon>Dioctophymatida</taxon>
        <taxon>Dioctophymatoidea</taxon>
        <taxon>Soboliphymatidae</taxon>
        <taxon>Soboliphyme</taxon>
    </lineage>
</organism>
<dbReference type="InterPro" id="IPR036187">
    <property type="entry name" value="DNA_mismatch_repair_MutS_sf"/>
</dbReference>
<gene>
    <name evidence="3" type="ORF">SBAD_LOCUS7740</name>
</gene>
<feature type="domain" description="DNA mismatch repair protein MutS core" evidence="2">
    <location>
        <begin position="121"/>
        <end position="248"/>
    </location>
</feature>
<dbReference type="GO" id="GO:0005524">
    <property type="term" value="F:ATP binding"/>
    <property type="evidence" value="ECO:0007669"/>
    <property type="project" value="InterPro"/>
</dbReference>
<dbReference type="AlphaFoldDB" id="A0A183IVU3"/>
<dbReference type="PANTHER" id="PTHR11361">
    <property type="entry name" value="DNA MISMATCH REPAIR PROTEIN MUTS FAMILY MEMBER"/>
    <property type="match status" value="1"/>
</dbReference>